<feature type="non-terminal residue" evidence="2">
    <location>
        <position position="1"/>
    </location>
</feature>
<organism evidence="2">
    <name type="scientific">Tanacetum cinerariifolium</name>
    <name type="common">Dalmatian daisy</name>
    <name type="synonym">Chrysanthemum cinerariifolium</name>
    <dbReference type="NCBI Taxonomy" id="118510"/>
    <lineage>
        <taxon>Eukaryota</taxon>
        <taxon>Viridiplantae</taxon>
        <taxon>Streptophyta</taxon>
        <taxon>Embryophyta</taxon>
        <taxon>Tracheophyta</taxon>
        <taxon>Spermatophyta</taxon>
        <taxon>Magnoliopsida</taxon>
        <taxon>eudicotyledons</taxon>
        <taxon>Gunneridae</taxon>
        <taxon>Pentapetalae</taxon>
        <taxon>asterids</taxon>
        <taxon>campanulids</taxon>
        <taxon>Asterales</taxon>
        <taxon>Asteraceae</taxon>
        <taxon>Asteroideae</taxon>
        <taxon>Anthemideae</taxon>
        <taxon>Anthemidinae</taxon>
        <taxon>Tanacetum</taxon>
    </lineage>
</organism>
<reference evidence="2" key="1">
    <citation type="journal article" date="2019" name="Sci. Rep.">
        <title>Draft genome of Tanacetum cinerariifolium, the natural source of mosquito coil.</title>
        <authorList>
            <person name="Yamashiro T."/>
            <person name="Shiraishi A."/>
            <person name="Satake H."/>
            <person name="Nakayama K."/>
        </authorList>
    </citation>
    <scope>NUCLEOTIDE SEQUENCE</scope>
</reference>
<sequence length="67" mass="7808">LQQEWWKPLEEDRPVTPEPTWSIPSSNMHVPMNNRASALASTYTPPPENSLLMRTSNMAIFMDWFCK</sequence>
<comment type="caution">
    <text evidence="2">The sequence shown here is derived from an EMBL/GenBank/DDBJ whole genome shotgun (WGS) entry which is preliminary data.</text>
</comment>
<proteinExistence type="predicted"/>
<evidence type="ECO:0000256" key="1">
    <source>
        <dbReference type="SAM" id="MobiDB-lite"/>
    </source>
</evidence>
<evidence type="ECO:0000313" key="2">
    <source>
        <dbReference type="EMBL" id="GFD57826.1"/>
    </source>
</evidence>
<feature type="region of interest" description="Disordered" evidence="1">
    <location>
        <begin position="1"/>
        <end position="27"/>
    </location>
</feature>
<name>A0A699XJ09_TANCI</name>
<gene>
    <name evidence="2" type="ORF">Tci_929795</name>
</gene>
<dbReference type="EMBL" id="BKCJ011845453">
    <property type="protein sequence ID" value="GFD57826.1"/>
    <property type="molecule type" value="Genomic_DNA"/>
</dbReference>
<dbReference type="AlphaFoldDB" id="A0A699XJ09"/>
<protein>
    <submittedName>
        <fullName evidence="2">Uncharacterized protein</fullName>
    </submittedName>
</protein>
<accession>A0A699XJ09</accession>